<organism evidence="2 3">
    <name type="scientific">Pleurotus eryngii</name>
    <name type="common">Boletus of the steppes</name>
    <dbReference type="NCBI Taxonomy" id="5323"/>
    <lineage>
        <taxon>Eukaryota</taxon>
        <taxon>Fungi</taxon>
        <taxon>Dikarya</taxon>
        <taxon>Basidiomycota</taxon>
        <taxon>Agaricomycotina</taxon>
        <taxon>Agaricomycetes</taxon>
        <taxon>Agaricomycetidae</taxon>
        <taxon>Agaricales</taxon>
        <taxon>Pleurotineae</taxon>
        <taxon>Pleurotaceae</taxon>
        <taxon>Pleurotus</taxon>
    </lineage>
</organism>
<accession>A0A9P6DEX8</accession>
<reference evidence="2" key="1">
    <citation type="submission" date="2020-11" db="EMBL/GenBank/DDBJ databases">
        <authorList>
            <consortium name="DOE Joint Genome Institute"/>
            <person name="Ahrendt S."/>
            <person name="Riley R."/>
            <person name="Andreopoulos W."/>
            <person name="Labutti K."/>
            <person name="Pangilinan J."/>
            <person name="Ruiz-Duenas F.J."/>
            <person name="Barrasa J.M."/>
            <person name="Sanchez-Garcia M."/>
            <person name="Camarero S."/>
            <person name="Miyauchi S."/>
            <person name="Serrano A."/>
            <person name="Linde D."/>
            <person name="Babiker R."/>
            <person name="Drula E."/>
            <person name="Ayuso-Fernandez I."/>
            <person name="Pacheco R."/>
            <person name="Padilla G."/>
            <person name="Ferreira P."/>
            <person name="Barriuso J."/>
            <person name="Kellner H."/>
            <person name="Castanera R."/>
            <person name="Alfaro M."/>
            <person name="Ramirez L."/>
            <person name="Pisabarro A.G."/>
            <person name="Kuo A."/>
            <person name="Tritt A."/>
            <person name="Lipzen A."/>
            <person name="He G."/>
            <person name="Yan M."/>
            <person name="Ng V."/>
            <person name="Cullen D."/>
            <person name="Martin F."/>
            <person name="Rosso M.-N."/>
            <person name="Henrissat B."/>
            <person name="Hibbett D."/>
            <person name="Martinez A.T."/>
            <person name="Grigoriev I.V."/>
        </authorList>
    </citation>
    <scope>NUCLEOTIDE SEQUENCE</scope>
    <source>
        <strain evidence="2">ATCC 90797</strain>
    </source>
</reference>
<proteinExistence type="predicted"/>
<comment type="caution">
    <text evidence="2">The sequence shown here is derived from an EMBL/GenBank/DDBJ whole genome shotgun (WGS) entry which is preliminary data.</text>
</comment>
<dbReference type="Proteomes" id="UP000807025">
    <property type="component" value="Unassembled WGS sequence"/>
</dbReference>
<gene>
    <name evidence="2" type="ORF">BDN71DRAFT_1508964</name>
</gene>
<sequence>MTLVNNTDLLNLHGQQQASFRQESTSWMAALVCAVKAKLSGNDFASLFNCDNTQALQTPQQCITMAGKKLSRFSLSLSLASHTSIGVLKHKLRPIFTTSVQPIILITPMVMACPTLTCNKHSLTQELREQDTSQVTLLQGGQCFKNVLVLAGRCSICRTLYWADHERFTQDNGDDVCLYLNDAKYLKVGKSVWVDRLVFRAIVNANYSFHASAAAITKFWHFSFVQPSGVTFKLSRRQV</sequence>
<dbReference type="AlphaFoldDB" id="A0A9P6DEX8"/>
<dbReference type="EMBL" id="MU154592">
    <property type="protein sequence ID" value="KAF9492985.1"/>
    <property type="molecule type" value="Genomic_DNA"/>
</dbReference>
<dbReference type="InterPro" id="IPR041539">
    <property type="entry name" value="CxC5"/>
</dbReference>
<evidence type="ECO:0000313" key="2">
    <source>
        <dbReference type="EMBL" id="KAF9492985.1"/>
    </source>
</evidence>
<evidence type="ECO:0000259" key="1">
    <source>
        <dbReference type="Pfam" id="PF18718"/>
    </source>
</evidence>
<name>A0A9P6DEX8_PLEER</name>
<feature type="domain" description="CxC5 like cysteine cluster associated with KDZ" evidence="1">
    <location>
        <begin position="102"/>
        <end position="224"/>
    </location>
</feature>
<keyword evidence="3" id="KW-1185">Reference proteome</keyword>
<evidence type="ECO:0000313" key="3">
    <source>
        <dbReference type="Proteomes" id="UP000807025"/>
    </source>
</evidence>
<dbReference type="OrthoDB" id="2527272at2759"/>
<dbReference type="Pfam" id="PF18718">
    <property type="entry name" value="CxC5"/>
    <property type="match status" value="1"/>
</dbReference>
<protein>
    <recommendedName>
        <fullName evidence="1">CxC5 like cysteine cluster associated with KDZ domain-containing protein</fullName>
    </recommendedName>
</protein>